<evidence type="ECO:0000256" key="9">
    <source>
        <dbReference type="ARBA" id="ARBA00023125"/>
    </source>
</evidence>
<dbReference type="GO" id="GO:0008408">
    <property type="term" value="F:3'-5' exonuclease activity"/>
    <property type="evidence" value="ECO:0007669"/>
    <property type="project" value="InterPro"/>
</dbReference>
<comment type="caution">
    <text evidence="14">The sequence shown here is derived from an EMBL/GenBank/DDBJ whole genome shotgun (WGS) entry which is preliminary data.</text>
</comment>
<gene>
    <name evidence="14" type="primary">dnaN</name>
    <name evidence="14" type="ORF">EHV23_10105</name>
</gene>
<evidence type="ECO:0000256" key="10">
    <source>
        <dbReference type="PIRNR" id="PIRNR000804"/>
    </source>
</evidence>
<dbReference type="PANTHER" id="PTHR30478">
    <property type="entry name" value="DNA POLYMERASE III SUBUNIT BETA"/>
    <property type="match status" value="1"/>
</dbReference>
<evidence type="ECO:0000313" key="14">
    <source>
        <dbReference type="EMBL" id="RRN43761.1"/>
    </source>
</evidence>
<proteinExistence type="inferred from homology"/>
<evidence type="ECO:0000256" key="5">
    <source>
        <dbReference type="ARBA" id="ARBA00022679"/>
    </source>
</evidence>
<dbReference type="Pfam" id="PF02767">
    <property type="entry name" value="DNA_pol3_beta_2"/>
    <property type="match status" value="1"/>
</dbReference>
<dbReference type="InterPro" id="IPR022637">
    <property type="entry name" value="DNA_polIII_beta_cen"/>
</dbReference>
<dbReference type="GO" id="GO:0003887">
    <property type="term" value="F:DNA-directed DNA polymerase activity"/>
    <property type="evidence" value="ECO:0007669"/>
    <property type="project" value="UniProtKB-UniRule"/>
</dbReference>
<feature type="domain" description="DNA polymerase III beta sliding clamp C-terminal" evidence="13">
    <location>
        <begin position="267"/>
        <end position="386"/>
    </location>
</feature>
<evidence type="ECO:0000313" key="15">
    <source>
        <dbReference type="Proteomes" id="UP000270261"/>
    </source>
</evidence>
<dbReference type="Proteomes" id="UP000270261">
    <property type="component" value="Unassembled WGS sequence"/>
</dbReference>
<name>A0A3R8LLH2_9BURK</name>
<feature type="domain" description="DNA polymerase III beta sliding clamp central" evidence="12">
    <location>
        <begin position="150"/>
        <end position="264"/>
    </location>
</feature>
<keyword evidence="6 10" id="KW-0548">Nucleotidyltransferase</keyword>
<dbReference type="NCBIfam" id="TIGR00663">
    <property type="entry name" value="dnan"/>
    <property type="match status" value="1"/>
</dbReference>
<dbReference type="EMBL" id="RRUE01000002">
    <property type="protein sequence ID" value="RRN43761.1"/>
    <property type="molecule type" value="Genomic_DNA"/>
</dbReference>
<keyword evidence="4 10" id="KW-0963">Cytoplasm</keyword>
<dbReference type="GO" id="GO:0006271">
    <property type="term" value="P:DNA strand elongation involved in DNA replication"/>
    <property type="evidence" value="ECO:0007669"/>
    <property type="project" value="TreeGrafter"/>
</dbReference>
<dbReference type="RefSeq" id="WP_125095965.1">
    <property type="nucleotide sequence ID" value="NZ_RRUE01000002.1"/>
</dbReference>
<protein>
    <recommendedName>
        <fullName evidence="3 10">Beta sliding clamp</fullName>
    </recommendedName>
</protein>
<dbReference type="SMART" id="SM00480">
    <property type="entry name" value="POL3Bc"/>
    <property type="match status" value="1"/>
</dbReference>
<feature type="domain" description="DNA polymerase III beta sliding clamp N-terminal" evidence="11">
    <location>
        <begin position="6"/>
        <end position="119"/>
    </location>
</feature>
<dbReference type="AlphaFoldDB" id="A0A3R8LLH2"/>
<comment type="subcellular location">
    <subcellularLocation>
        <location evidence="1 10">Cytoplasm</location>
    </subcellularLocation>
</comment>
<dbReference type="InterPro" id="IPR001001">
    <property type="entry name" value="DNA_polIII_beta"/>
</dbReference>
<evidence type="ECO:0000256" key="6">
    <source>
        <dbReference type="ARBA" id="ARBA00022695"/>
    </source>
</evidence>
<evidence type="ECO:0000259" key="12">
    <source>
        <dbReference type="Pfam" id="PF02767"/>
    </source>
</evidence>
<keyword evidence="8 10" id="KW-0239">DNA-directed DNA polymerase</keyword>
<evidence type="ECO:0000256" key="8">
    <source>
        <dbReference type="ARBA" id="ARBA00022932"/>
    </source>
</evidence>
<keyword evidence="7 10" id="KW-0235">DNA replication</keyword>
<dbReference type="Gene3D" id="3.10.150.10">
    <property type="entry name" value="DNA Polymerase III, subunit A, domain 2"/>
    <property type="match status" value="1"/>
</dbReference>
<keyword evidence="9" id="KW-0238">DNA-binding</keyword>
<comment type="subunit">
    <text evidence="10">Forms a ring-shaped head-to-tail homodimer around DNA.</text>
</comment>
<dbReference type="PANTHER" id="PTHR30478:SF0">
    <property type="entry name" value="BETA SLIDING CLAMP"/>
    <property type="match status" value="1"/>
</dbReference>
<keyword evidence="15" id="KW-1185">Reference proteome</keyword>
<comment type="function">
    <text evidence="10">Confers DNA tethering and processivity to DNA polymerases and other proteins. Acts as a clamp, forming a ring around DNA (a reaction catalyzed by the clamp-loading complex) which diffuses in an ATP-independent manner freely and bidirectionally along dsDNA. Initially characterized for its ability to contact the catalytic subunit of DNA polymerase III (Pol III), a complex, multichain enzyme responsible for most of the replicative synthesis in bacteria; Pol III exhibits 3'-5' exonuclease proofreading activity. The beta chain is required for initiation of replication as well as for processivity of DNA replication.</text>
</comment>
<dbReference type="InterPro" id="IPR022635">
    <property type="entry name" value="DNA_polIII_beta_C"/>
</dbReference>
<dbReference type="SUPFAM" id="SSF55979">
    <property type="entry name" value="DNA clamp"/>
    <property type="match status" value="3"/>
</dbReference>
<dbReference type="Gene3D" id="3.70.10.10">
    <property type="match status" value="1"/>
</dbReference>
<keyword evidence="5 10" id="KW-0808">Transferase</keyword>
<evidence type="ECO:0000259" key="13">
    <source>
        <dbReference type="Pfam" id="PF02768"/>
    </source>
</evidence>
<dbReference type="PIRSF" id="PIRSF000804">
    <property type="entry name" value="DNA_pol_III_b"/>
    <property type="match status" value="1"/>
</dbReference>
<evidence type="ECO:0000256" key="7">
    <source>
        <dbReference type="ARBA" id="ARBA00022705"/>
    </source>
</evidence>
<comment type="similarity">
    <text evidence="2 10">Belongs to the beta sliding clamp family.</text>
</comment>
<reference evidence="14 15" key="1">
    <citation type="submission" date="2018-11" db="EMBL/GenBank/DDBJ databases">
        <title>Genome sequencing of Lautropia sp. KCOM 2505 (= ChDC F240).</title>
        <authorList>
            <person name="Kook J.-K."/>
            <person name="Park S.-N."/>
            <person name="Lim Y.K."/>
        </authorList>
    </citation>
    <scope>NUCLEOTIDE SEQUENCE [LARGE SCALE GENOMIC DNA]</scope>
    <source>
        <strain evidence="14 15">KCOM 2505</strain>
    </source>
</reference>
<evidence type="ECO:0000259" key="11">
    <source>
        <dbReference type="Pfam" id="PF00712"/>
    </source>
</evidence>
<dbReference type="GO" id="GO:0003677">
    <property type="term" value="F:DNA binding"/>
    <property type="evidence" value="ECO:0007669"/>
    <property type="project" value="UniProtKB-UniRule"/>
</dbReference>
<dbReference type="GO" id="GO:0009360">
    <property type="term" value="C:DNA polymerase III complex"/>
    <property type="evidence" value="ECO:0007669"/>
    <property type="project" value="InterPro"/>
</dbReference>
<organism evidence="14 15">
    <name type="scientific">Lautropia dentalis</name>
    <dbReference type="NCBI Taxonomy" id="2490857"/>
    <lineage>
        <taxon>Bacteria</taxon>
        <taxon>Pseudomonadati</taxon>
        <taxon>Pseudomonadota</taxon>
        <taxon>Betaproteobacteria</taxon>
        <taxon>Burkholderiales</taxon>
        <taxon>Burkholderiaceae</taxon>
        <taxon>Lautropia</taxon>
    </lineage>
</organism>
<dbReference type="Pfam" id="PF02768">
    <property type="entry name" value="DNA_pol3_beta_3"/>
    <property type="match status" value="1"/>
</dbReference>
<evidence type="ECO:0000256" key="4">
    <source>
        <dbReference type="ARBA" id="ARBA00022490"/>
    </source>
</evidence>
<accession>A0A3R8LLH2</accession>
<dbReference type="InterPro" id="IPR046938">
    <property type="entry name" value="DNA_clamp_sf"/>
</dbReference>
<dbReference type="Pfam" id="PF00712">
    <property type="entry name" value="DNA_pol3_beta"/>
    <property type="match status" value="1"/>
</dbReference>
<evidence type="ECO:0000256" key="2">
    <source>
        <dbReference type="ARBA" id="ARBA00010752"/>
    </source>
</evidence>
<evidence type="ECO:0000256" key="1">
    <source>
        <dbReference type="ARBA" id="ARBA00004496"/>
    </source>
</evidence>
<sequence length="387" mass="42654">MQIIHASRDAILKPLQTVAGIIEKRHTQPILANVLIRQQGEQVSFIGTDMEIQVQTHASIGAGAGQVNTTVSARKLIDILRALPDTDVTLELKGNKLNLKTAKSRFALQTLAADDFPVMKGSSAEASMAADGGQGSAGERSTDDLRADVTLSQKKLRHLLQMVHFAMAHQDIRFYLNGLMLAMDPQGMRAVATEGHRLAFCQDTEVHAAGQAEAILPRKSVIELMRLLSDSDEPVRMEIIGTQIRLRFGEIEFISKLLEGKFPDYQRVIPKGYQKVIELDREAFAQALQRASILSNEKFRGVRLALAPGRLGIQSSNTEQEEALEEIDIDYDGTSLDIGFNVSYLQDVLATLKSEKVSMAFGDAMASALMSLPDDDSFRYVLMPMRI</sequence>
<dbReference type="CDD" id="cd00140">
    <property type="entry name" value="beta_clamp"/>
    <property type="match status" value="1"/>
</dbReference>
<dbReference type="OrthoDB" id="8421503at2"/>
<evidence type="ECO:0000256" key="3">
    <source>
        <dbReference type="ARBA" id="ARBA00021035"/>
    </source>
</evidence>
<dbReference type="GO" id="GO:0005737">
    <property type="term" value="C:cytoplasm"/>
    <property type="evidence" value="ECO:0007669"/>
    <property type="project" value="UniProtKB-SubCell"/>
</dbReference>
<dbReference type="InterPro" id="IPR022634">
    <property type="entry name" value="DNA_polIII_beta_N"/>
</dbReference>